<dbReference type="InterPro" id="IPR035803">
    <property type="entry name" value="BAR_Vps5"/>
</dbReference>
<feature type="region of interest" description="Disordered" evidence="12">
    <location>
        <begin position="120"/>
        <end position="427"/>
    </location>
</feature>
<dbReference type="FunFam" id="1.20.1270.60:FF:000022">
    <property type="entry name" value="Sorting nexin 3 protein"/>
    <property type="match status" value="1"/>
</dbReference>
<feature type="compositionally biased region" description="Basic and acidic residues" evidence="12">
    <location>
        <begin position="230"/>
        <end position="274"/>
    </location>
</feature>
<keyword evidence="8" id="KW-0653">Protein transport</keyword>
<dbReference type="GO" id="GO:0015031">
    <property type="term" value="P:protein transport"/>
    <property type="evidence" value="ECO:0007669"/>
    <property type="project" value="UniProtKB-KW"/>
</dbReference>
<dbReference type="eggNOG" id="KOG2273">
    <property type="taxonomic scope" value="Eukaryota"/>
</dbReference>
<dbReference type="GO" id="GO:0005794">
    <property type="term" value="C:Golgi apparatus"/>
    <property type="evidence" value="ECO:0007669"/>
    <property type="project" value="UniProtKB-SubCell"/>
</dbReference>
<feature type="domain" description="PX" evidence="13">
    <location>
        <begin position="517"/>
        <end position="633"/>
    </location>
</feature>
<dbReference type="InterPro" id="IPR001683">
    <property type="entry name" value="PX_dom"/>
</dbReference>
<dbReference type="InterPro" id="IPR015404">
    <property type="entry name" value="Vps5_C"/>
</dbReference>
<feature type="region of interest" description="Disordered" evidence="12">
    <location>
        <begin position="444"/>
        <end position="508"/>
    </location>
</feature>
<dbReference type="Gene3D" id="3.30.1520.10">
    <property type="entry name" value="Phox-like domain"/>
    <property type="match status" value="1"/>
</dbReference>
<evidence type="ECO:0000256" key="9">
    <source>
        <dbReference type="ARBA" id="ARBA00023034"/>
    </source>
</evidence>
<dbReference type="InterPro" id="IPR037868">
    <property type="entry name" value="PX_Vps5"/>
</dbReference>
<evidence type="ECO:0000313" key="14">
    <source>
        <dbReference type="EMBL" id="AAW42810.1"/>
    </source>
</evidence>
<proteinExistence type="inferred from homology"/>
<evidence type="ECO:0000256" key="10">
    <source>
        <dbReference type="ARBA" id="ARBA00023136"/>
    </source>
</evidence>
<comment type="subcellular location">
    <subcellularLocation>
        <location evidence="2">Cytoplasm</location>
    </subcellularLocation>
    <subcellularLocation>
        <location evidence="3">Golgi apparatus</location>
    </subcellularLocation>
    <subcellularLocation>
        <location evidence="1">Membrane</location>
        <topology evidence="1">Peripheral membrane protein</topology>
        <orientation evidence="1">Cytoplasmic side</orientation>
    </subcellularLocation>
</comment>
<dbReference type="GO" id="GO:0042147">
    <property type="term" value="P:retrograde transport, endosome to Golgi"/>
    <property type="evidence" value="ECO:0000318"/>
    <property type="project" value="GO_Central"/>
</dbReference>
<feature type="compositionally biased region" description="Basic and acidic residues" evidence="12">
    <location>
        <begin position="208"/>
        <end position="220"/>
    </location>
</feature>
<dbReference type="PANTHER" id="PTHR10555:SF170">
    <property type="entry name" value="FI18122P1"/>
    <property type="match status" value="1"/>
</dbReference>
<organism evidence="14 15">
    <name type="scientific">Cryptococcus deneoformans (strain JEC21 / ATCC MYA-565)</name>
    <name type="common">Cryptococcus neoformans var. neoformans serotype D</name>
    <dbReference type="NCBI Taxonomy" id="214684"/>
    <lineage>
        <taxon>Eukaryota</taxon>
        <taxon>Fungi</taxon>
        <taxon>Dikarya</taxon>
        <taxon>Basidiomycota</taxon>
        <taxon>Agaricomycotina</taxon>
        <taxon>Tremellomycetes</taxon>
        <taxon>Tremellales</taxon>
        <taxon>Cryptococcaceae</taxon>
        <taxon>Cryptococcus</taxon>
        <taxon>Cryptococcus neoformans species complex</taxon>
    </lineage>
</organism>
<dbReference type="HOGENOM" id="CLU_323137_0_0_1"/>
<dbReference type="Pfam" id="PF09325">
    <property type="entry name" value="Vps5"/>
    <property type="match status" value="1"/>
</dbReference>
<dbReference type="Pfam" id="PF00787">
    <property type="entry name" value="PX"/>
    <property type="match status" value="1"/>
</dbReference>
<evidence type="ECO:0000256" key="2">
    <source>
        <dbReference type="ARBA" id="ARBA00004496"/>
    </source>
</evidence>
<feature type="compositionally biased region" description="Polar residues" evidence="12">
    <location>
        <begin position="312"/>
        <end position="331"/>
    </location>
</feature>
<dbReference type="InParanoid" id="Q5KI36"/>
<gene>
    <name evidence="14" type="ordered locus">CND04350</name>
</gene>
<dbReference type="VEuPathDB" id="FungiDB:CND04350"/>
<evidence type="ECO:0000256" key="5">
    <source>
        <dbReference type="ARBA" id="ARBA00022448"/>
    </source>
</evidence>
<keyword evidence="10" id="KW-0472">Membrane</keyword>
<dbReference type="Gene3D" id="1.20.1270.60">
    <property type="entry name" value="Arfaptin homology (AH) domain/BAR domain"/>
    <property type="match status" value="1"/>
</dbReference>
<dbReference type="GeneID" id="3257121"/>
<evidence type="ECO:0000313" key="15">
    <source>
        <dbReference type="Proteomes" id="UP000002149"/>
    </source>
</evidence>
<name>Q5KI36_CRYD1</name>
<keyword evidence="5" id="KW-0813">Transport</keyword>
<dbReference type="FunFam" id="3.30.1520.10:FF:000013">
    <property type="entry name" value="Putative Sorting nexin 3"/>
    <property type="match status" value="1"/>
</dbReference>
<evidence type="ECO:0000256" key="8">
    <source>
        <dbReference type="ARBA" id="ARBA00022927"/>
    </source>
</evidence>
<dbReference type="GO" id="GO:0030904">
    <property type="term" value="C:retromer complex"/>
    <property type="evidence" value="ECO:0007669"/>
    <property type="project" value="UniProtKB-ARBA"/>
</dbReference>
<dbReference type="Proteomes" id="UP000002149">
    <property type="component" value="Chromosome 4"/>
</dbReference>
<feature type="compositionally biased region" description="Basic and acidic residues" evidence="12">
    <location>
        <begin position="332"/>
        <end position="348"/>
    </location>
</feature>
<reference evidence="14 15" key="1">
    <citation type="journal article" date="2005" name="Science">
        <title>The genome of the basidiomycetous yeast and human pathogen Cryptococcus neoformans.</title>
        <authorList>
            <person name="Loftus B.J."/>
            <person name="Fung E."/>
            <person name="Roncaglia P."/>
            <person name="Rowley D."/>
            <person name="Amedeo P."/>
            <person name="Bruno D."/>
            <person name="Vamathevan J."/>
            <person name="Miranda M."/>
            <person name="Anderson I.J."/>
            <person name="Fraser J.A."/>
            <person name="Allen J.E."/>
            <person name="Bosdet I.E."/>
            <person name="Brent M.R."/>
            <person name="Chiu R."/>
            <person name="Doering T.L."/>
            <person name="Donlin M.J."/>
            <person name="D'Souza C.A."/>
            <person name="Fox D.S."/>
            <person name="Grinberg V."/>
            <person name="Fu J."/>
            <person name="Fukushima M."/>
            <person name="Haas B.J."/>
            <person name="Huang J.C."/>
            <person name="Janbon G."/>
            <person name="Jones S.J."/>
            <person name="Koo H.L."/>
            <person name="Krzywinski M.I."/>
            <person name="Kwon-Chung J.K."/>
            <person name="Lengeler K.B."/>
            <person name="Maiti R."/>
            <person name="Marra M.A."/>
            <person name="Marra R.E."/>
            <person name="Mathewson C.A."/>
            <person name="Mitchell T.G."/>
            <person name="Pertea M."/>
            <person name="Riggs F.R."/>
            <person name="Salzberg S.L."/>
            <person name="Schein J.E."/>
            <person name="Shvartsbeyn A."/>
            <person name="Shin H."/>
            <person name="Shumway M."/>
            <person name="Specht C.A."/>
            <person name="Suh B.B."/>
            <person name="Tenney A."/>
            <person name="Utterback T.R."/>
            <person name="Wickes B.L."/>
            <person name="Wortman J.R."/>
            <person name="Wye N.H."/>
            <person name="Kronstad J.W."/>
            <person name="Lodge J.K."/>
            <person name="Heitman J."/>
            <person name="Davis R.W."/>
            <person name="Fraser C.M."/>
            <person name="Hyman R.W."/>
        </authorList>
    </citation>
    <scope>NUCLEOTIDE SEQUENCE [LARGE SCALE GENOMIC DNA]</scope>
    <source>
        <strain evidence="15">JEC21 / ATCC MYA-565</strain>
    </source>
</reference>
<dbReference type="CDD" id="cd07627">
    <property type="entry name" value="BAR_Vps5p"/>
    <property type="match status" value="1"/>
</dbReference>
<keyword evidence="11" id="KW-0175">Coiled coil</keyword>
<evidence type="ECO:0000256" key="4">
    <source>
        <dbReference type="ARBA" id="ARBA00010883"/>
    </source>
</evidence>
<dbReference type="STRING" id="214684.Q5KI36"/>
<dbReference type="KEGG" id="cne:CND04350"/>
<dbReference type="GO" id="GO:0035091">
    <property type="term" value="F:phosphatidylinositol binding"/>
    <property type="evidence" value="ECO:0000318"/>
    <property type="project" value="GO_Central"/>
</dbReference>
<evidence type="ECO:0000256" key="12">
    <source>
        <dbReference type="SAM" id="MobiDB-lite"/>
    </source>
</evidence>
<dbReference type="OMA" id="WANPFAD"/>
<evidence type="ECO:0000256" key="1">
    <source>
        <dbReference type="ARBA" id="ARBA00004287"/>
    </source>
</evidence>
<sequence>MDEEESFANLISSTALPARPSWDAPSTSPSHDADPWANPFSADTTTLPTSFSSSALLSSSPKRTTVSPYVAQLEREATARPFPDPPSVIAAREQELVQKAEDLAKHRSVYASSAFASPFESPAVNSGPAADDPFGNPFAQPSAGQERDPATVLFPPGAIDASLPPATSGQTEEQGLEILKDLIDDGLTEDGDSGRSLKRAFKKSAQVPREKHELGSERSKAYVFSPKKKGSNEEAKQRLLNDDMEADKVVKGAEELPLSRENALDKDREKEGLDQHQLQAYTETSTNAPSPTTPKANTPTPRSPASVPLPISTVTTPTATRQSTPVPSTENSPDHAKEQIKAGKEKDNASTVTLSTPRSNGMSVSPLDASSIEEPYKNLSIGGSAPEQIHSSRDTWNTPQPGESQPSVSTTTTRFGGRGWGALDEDDNDGLFGKSTLGMASGSVTGAMTSWGEGEESGWGEPGLASLDENTTFPFDDGSDEPASSQPKLEPKPPYASSVSSDSVPFATPPTKRSTLPYFQISVSDPTRVGDAVRGYTVYTIRTRTSSPHYQQSTFSCLRRFSDFLWLFEQLSHNNPGVIVPPMPDKHSWGRFEDQFVETRRLALEKCLKKITSNPILQLDPDLRLFLESDNFAYESKERKHQIAAQTSSTEKGGLLAGWTSTKFVEQDDWFNSRRAFLEALESQLKSLAKAIEISSKHRVEVAISLADYAESLTALAESDLGASLSAALSQMSGLVAREGDYAEWHAKSEVGELLNLADEYIRFIGSVRSAFAARVDSWKVWQEKDKEVARMKTAREKARISGKLGDRVQSSLKEIMEAERRVHEASLEFDRLTKLVKSEFVRFERERVLEFKETLERYLNGLIEKEKEMIEGWEGLHSVVARMMEKSQAGQSVGQQM</sequence>
<evidence type="ECO:0000259" key="13">
    <source>
        <dbReference type="PROSITE" id="PS50195"/>
    </source>
</evidence>
<dbReference type="PROSITE" id="PS50195">
    <property type="entry name" value="PX"/>
    <property type="match status" value="1"/>
</dbReference>
<evidence type="ECO:0000256" key="11">
    <source>
        <dbReference type="SAM" id="Coils"/>
    </source>
</evidence>
<dbReference type="SMART" id="SM00312">
    <property type="entry name" value="PX"/>
    <property type="match status" value="1"/>
</dbReference>
<dbReference type="PANTHER" id="PTHR10555">
    <property type="entry name" value="SORTING NEXIN"/>
    <property type="match status" value="1"/>
</dbReference>
<dbReference type="InterPro" id="IPR027267">
    <property type="entry name" value="AH/BAR_dom_sf"/>
</dbReference>
<dbReference type="OrthoDB" id="271164at2759"/>
<feature type="compositionally biased region" description="Polar residues" evidence="12">
    <location>
        <begin position="276"/>
        <end position="300"/>
    </location>
</feature>
<evidence type="ECO:0000256" key="6">
    <source>
        <dbReference type="ARBA" id="ARBA00022490"/>
    </source>
</evidence>
<dbReference type="RefSeq" id="XP_570117.1">
    <property type="nucleotide sequence ID" value="XM_570117.2"/>
</dbReference>
<feature type="compositionally biased region" description="Polar residues" evidence="12">
    <location>
        <begin position="394"/>
        <end position="409"/>
    </location>
</feature>
<dbReference type="EMBL" id="AE017344">
    <property type="protein sequence ID" value="AAW42810.1"/>
    <property type="molecule type" value="Genomic_DNA"/>
</dbReference>
<evidence type="ECO:0000256" key="7">
    <source>
        <dbReference type="ARBA" id="ARBA00022553"/>
    </source>
</evidence>
<keyword evidence="15" id="KW-1185">Reference proteome</keyword>
<accession>Q55UA9</accession>
<dbReference type="SUPFAM" id="SSF64268">
    <property type="entry name" value="PX domain"/>
    <property type="match status" value="1"/>
</dbReference>
<dbReference type="PaxDb" id="214684-Q5KI36"/>
<keyword evidence="6" id="KW-0963">Cytoplasm</keyword>
<dbReference type="GO" id="GO:0005768">
    <property type="term" value="C:endosome"/>
    <property type="evidence" value="ECO:0000318"/>
    <property type="project" value="GO_Central"/>
</dbReference>
<keyword evidence="7" id="KW-0597">Phosphoprotein</keyword>
<feature type="coiled-coil region" evidence="11">
    <location>
        <begin position="809"/>
        <end position="836"/>
    </location>
</feature>
<accession>Q5KI36</accession>
<evidence type="ECO:0000256" key="3">
    <source>
        <dbReference type="ARBA" id="ARBA00004555"/>
    </source>
</evidence>
<dbReference type="InterPro" id="IPR036871">
    <property type="entry name" value="PX_dom_sf"/>
</dbReference>
<dbReference type="GO" id="GO:0005829">
    <property type="term" value="C:cytosol"/>
    <property type="evidence" value="ECO:0007669"/>
    <property type="project" value="GOC"/>
</dbReference>
<keyword evidence="9" id="KW-0333">Golgi apparatus</keyword>
<feature type="region of interest" description="Disordered" evidence="12">
    <location>
        <begin position="1"/>
        <end position="44"/>
    </location>
</feature>
<dbReference type="GO" id="GO:0045053">
    <property type="term" value="P:protein retention in Golgi apparatus"/>
    <property type="evidence" value="ECO:0000318"/>
    <property type="project" value="GO_Central"/>
</dbReference>
<dbReference type="CDD" id="cd06861">
    <property type="entry name" value="PX_Vps5p"/>
    <property type="match status" value="1"/>
</dbReference>
<comment type="similarity">
    <text evidence="4">Belongs to the sorting nexin family.</text>
</comment>
<feature type="compositionally biased region" description="Polar residues" evidence="12">
    <location>
        <begin position="349"/>
        <end position="363"/>
    </location>
</feature>
<protein>
    <submittedName>
        <fullName evidence="14">Protein transporter, putative</fullName>
    </submittedName>
</protein>
<dbReference type="AlphaFoldDB" id="Q5KI36"/>